<keyword evidence="3" id="KW-0064">Aspartyl protease</keyword>
<dbReference type="InterPro" id="IPR033121">
    <property type="entry name" value="PEPTIDASE_A1"/>
</dbReference>
<evidence type="ECO:0000256" key="5">
    <source>
        <dbReference type="ARBA" id="ARBA00023180"/>
    </source>
</evidence>
<dbReference type="InterPro" id="IPR034161">
    <property type="entry name" value="Pepsin-like_plant"/>
</dbReference>
<feature type="domain" description="Peptidase A1" evidence="8">
    <location>
        <begin position="118"/>
        <end position="447"/>
    </location>
</feature>
<evidence type="ECO:0000256" key="3">
    <source>
        <dbReference type="ARBA" id="ARBA00022750"/>
    </source>
</evidence>
<dbReference type="GO" id="GO:0004190">
    <property type="term" value="F:aspartic-type endopeptidase activity"/>
    <property type="evidence" value="ECO:0007669"/>
    <property type="project" value="UniProtKB-KW"/>
</dbReference>
<name>A0AAV8E536_9POAL</name>
<dbReference type="PROSITE" id="PS51767">
    <property type="entry name" value="PEPTIDASE_A1"/>
    <property type="match status" value="1"/>
</dbReference>
<dbReference type="InterPro" id="IPR051708">
    <property type="entry name" value="Plant_Aspart_Prot_A1"/>
</dbReference>
<dbReference type="CDD" id="cd05476">
    <property type="entry name" value="pepsin_A_like_plant"/>
    <property type="match status" value="1"/>
</dbReference>
<dbReference type="Pfam" id="PF14541">
    <property type="entry name" value="TAXi_C"/>
    <property type="match status" value="1"/>
</dbReference>
<evidence type="ECO:0000256" key="6">
    <source>
        <dbReference type="PIRSR" id="PIRSR601461-1"/>
    </source>
</evidence>
<sequence length="454" mass="49388">MASSTTLFPFLSIVALALLATAYAHHGFSVELIHHDHPRSPSYNPTLSPSDRIQAEIQRFNARAASLRAYFSHFHEYHDGYPSTYPPPSGSQSPCHPPNSPHGTTIQADLFASTDNNYYMSIRLGTPVKEIIAVPDTGSYLIWVGCEPCPKCYKKDPLFNPATSSSYTNLPCDSKPCSQLTPQRFCVNSTCTYYESYGQGIPYVIGDLAQETFTFKTTSGSFVRLPGLVFGCTHITNGTSQRNTAGIVGLGGHPLSLVSQLGSSIEHRFSYCLVPSSLTKVMTSHLNFGSDAVVSGAQTISMIDNGRQSFYAVTLDGITVGNNSLGPINSTMMIVDCGSTLTSLHGTVLERLVDALKKTISLPQVEDGQLPLCFNESTRSDYGYPDIILQLGTATITLKPYNAFLMINNHVRCLAMKPNDNFSILGNIAQQNFHIGFDLASWKISFAAADCTKN</sequence>
<organism evidence="9 10">
    <name type="scientific">Rhynchospora pubera</name>
    <dbReference type="NCBI Taxonomy" id="906938"/>
    <lineage>
        <taxon>Eukaryota</taxon>
        <taxon>Viridiplantae</taxon>
        <taxon>Streptophyta</taxon>
        <taxon>Embryophyta</taxon>
        <taxon>Tracheophyta</taxon>
        <taxon>Spermatophyta</taxon>
        <taxon>Magnoliopsida</taxon>
        <taxon>Liliopsida</taxon>
        <taxon>Poales</taxon>
        <taxon>Cyperaceae</taxon>
        <taxon>Cyperoideae</taxon>
        <taxon>Rhynchosporeae</taxon>
        <taxon>Rhynchospora</taxon>
    </lineage>
</organism>
<dbReference type="InterPro" id="IPR032861">
    <property type="entry name" value="TAXi_N"/>
</dbReference>
<evidence type="ECO:0000313" key="9">
    <source>
        <dbReference type="EMBL" id="KAJ4773528.1"/>
    </source>
</evidence>
<feature type="active site" evidence="6">
    <location>
        <position position="136"/>
    </location>
</feature>
<evidence type="ECO:0000256" key="1">
    <source>
        <dbReference type="ARBA" id="ARBA00007447"/>
    </source>
</evidence>
<evidence type="ECO:0000256" key="7">
    <source>
        <dbReference type="SAM" id="SignalP"/>
    </source>
</evidence>
<dbReference type="GO" id="GO:0006508">
    <property type="term" value="P:proteolysis"/>
    <property type="evidence" value="ECO:0007669"/>
    <property type="project" value="UniProtKB-KW"/>
</dbReference>
<evidence type="ECO:0000313" key="10">
    <source>
        <dbReference type="Proteomes" id="UP001140206"/>
    </source>
</evidence>
<evidence type="ECO:0000256" key="2">
    <source>
        <dbReference type="ARBA" id="ARBA00022670"/>
    </source>
</evidence>
<comment type="similarity">
    <text evidence="1">Belongs to the peptidase A1 family.</text>
</comment>
<dbReference type="PRINTS" id="PR00792">
    <property type="entry name" value="PEPSIN"/>
</dbReference>
<dbReference type="InterPro" id="IPR021109">
    <property type="entry name" value="Peptidase_aspartic_dom_sf"/>
</dbReference>
<dbReference type="InterPro" id="IPR001461">
    <property type="entry name" value="Aspartic_peptidase_A1"/>
</dbReference>
<reference evidence="9" key="1">
    <citation type="submission" date="2022-08" db="EMBL/GenBank/DDBJ databases">
        <authorList>
            <person name="Marques A."/>
        </authorList>
    </citation>
    <scope>NUCLEOTIDE SEQUENCE</scope>
    <source>
        <strain evidence="9">RhyPub2mFocal</strain>
        <tissue evidence="9">Leaves</tissue>
    </source>
</reference>
<feature type="signal peptide" evidence="7">
    <location>
        <begin position="1"/>
        <end position="24"/>
    </location>
</feature>
<feature type="chain" id="PRO_5043653272" description="Peptidase A1 domain-containing protein" evidence="7">
    <location>
        <begin position="25"/>
        <end position="454"/>
    </location>
</feature>
<keyword evidence="10" id="KW-1185">Reference proteome</keyword>
<accession>A0AAV8E536</accession>
<dbReference type="AlphaFoldDB" id="A0AAV8E536"/>
<feature type="active site" evidence="6">
    <location>
        <position position="336"/>
    </location>
</feature>
<dbReference type="PANTHER" id="PTHR47967:SF128">
    <property type="entry name" value="ASPARTIC PROTEINASE CDR1-LIKE"/>
    <property type="match status" value="1"/>
</dbReference>
<keyword evidence="2" id="KW-0645">Protease</keyword>
<protein>
    <recommendedName>
        <fullName evidence="8">Peptidase A1 domain-containing protein</fullName>
    </recommendedName>
</protein>
<proteinExistence type="inferred from homology"/>
<dbReference type="Proteomes" id="UP001140206">
    <property type="component" value="Chromosome 3"/>
</dbReference>
<evidence type="ECO:0000259" key="8">
    <source>
        <dbReference type="PROSITE" id="PS51767"/>
    </source>
</evidence>
<dbReference type="Pfam" id="PF14543">
    <property type="entry name" value="TAXi_N"/>
    <property type="match status" value="1"/>
</dbReference>
<dbReference type="InterPro" id="IPR032799">
    <property type="entry name" value="TAXi_C"/>
</dbReference>
<dbReference type="Gene3D" id="2.40.70.10">
    <property type="entry name" value="Acid Proteases"/>
    <property type="match status" value="2"/>
</dbReference>
<dbReference type="PANTHER" id="PTHR47967">
    <property type="entry name" value="OS07G0603500 PROTEIN-RELATED"/>
    <property type="match status" value="1"/>
</dbReference>
<keyword evidence="7" id="KW-0732">Signal</keyword>
<keyword evidence="4" id="KW-0378">Hydrolase</keyword>
<gene>
    <name evidence="9" type="ORF">LUZ62_057785</name>
</gene>
<evidence type="ECO:0000256" key="4">
    <source>
        <dbReference type="ARBA" id="ARBA00022801"/>
    </source>
</evidence>
<dbReference type="SUPFAM" id="SSF50630">
    <property type="entry name" value="Acid proteases"/>
    <property type="match status" value="1"/>
</dbReference>
<dbReference type="GO" id="GO:0005576">
    <property type="term" value="C:extracellular region"/>
    <property type="evidence" value="ECO:0007669"/>
    <property type="project" value="TreeGrafter"/>
</dbReference>
<comment type="caution">
    <text evidence="9">The sequence shown here is derived from an EMBL/GenBank/DDBJ whole genome shotgun (WGS) entry which is preliminary data.</text>
</comment>
<keyword evidence="5" id="KW-0325">Glycoprotein</keyword>
<dbReference type="EMBL" id="JAMFTS010000003">
    <property type="protein sequence ID" value="KAJ4773528.1"/>
    <property type="molecule type" value="Genomic_DNA"/>
</dbReference>